<keyword evidence="2" id="KW-1185">Reference proteome</keyword>
<protein>
    <submittedName>
        <fullName evidence="1">16270_t:CDS:1</fullName>
    </submittedName>
</protein>
<dbReference type="Proteomes" id="UP000789920">
    <property type="component" value="Unassembled WGS sequence"/>
</dbReference>
<proteinExistence type="predicted"/>
<evidence type="ECO:0000313" key="2">
    <source>
        <dbReference type="Proteomes" id="UP000789920"/>
    </source>
</evidence>
<gene>
    <name evidence="1" type="ORF">RPERSI_LOCUS3386</name>
</gene>
<organism evidence="1 2">
    <name type="scientific">Racocetra persica</name>
    <dbReference type="NCBI Taxonomy" id="160502"/>
    <lineage>
        <taxon>Eukaryota</taxon>
        <taxon>Fungi</taxon>
        <taxon>Fungi incertae sedis</taxon>
        <taxon>Mucoromycota</taxon>
        <taxon>Glomeromycotina</taxon>
        <taxon>Glomeromycetes</taxon>
        <taxon>Diversisporales</taxon>
        <taxon>Gigasporaceae</taxon>
        <taxon>Racocetra</taxon>
    </lineage>
</organism>
<feature type="non-terminal residue" evidence="1">
    <location>
        <position position="1"/>
    </location>
</feature>
<evidence type="ECO:0000313" key="1">
    <source>
        <dbReference type="EMBL" id="CAG8537013.1"/>
    </source>
</evidence>
<accession>A0ACA9LKS6</accession>
<name>A0ACA9LKS6_9GLOM</name>
<reference evidence="1" key="1">
    <citation type="submission" date="2021-06" db="EMBL/GenBank/DDBJ databases">
        <authorList>
            <person name="Kallberg Y."/>
            <person name="Tangrot J."/>
            <person name="Rosling A."/>
        </authorList>
    </citation>
    <scope>NUCLEOTIDE SEQUENCE</scope>
    <source>
        <strain evidence="1">MA461A</strain>
    </source>
</reference>
<sequence length="51" mass="5855">KKPLSAYNMFMRTELPKIKAEKPGLDHKEAFKLVAKAWALSAENPKNKKQE</sequence>
<comment type="caution">
    <text evidence="1">The sequence shown here is derived from an EMBL/GenBank/DDBJ whole genome shotgun (WGS) entry which is preliminary data.</text>
</comment>
<dbReference type="EMBL" id="CAJVQC010004178">
    <property type="protein sequence ID" value="CAG8537013.1"/>
    <property type="molecule type" value="Genomic_DNA"/>
</dbReference>